<protein>
    <submittedName>
        <fullName evidence="2">Serine-protein kinase ATM</fullName>
    </submittedName>
</protein>
<reference evidence="2" key="2">
    <citation type="submission" date="2014-07" db="EMBL/GenBank/DDBJ databases">
        <authorList>
            <person name="Hull J."/>
        </authorList>
    </citation>
    <scope>NUCLEOTIDE SEQUENCE</scope>
</reference>
<dbReference type="EMBL" id="GBHO01031263">
    <property type="protein sequence ID" value="JAG12341.1"/>
    <property type="molecule type" value="Transcribed_RNA"/>
</dbReference>
<sequence>MNYNSNLNELLNSLEGPARVAKHRKDQLSQLQDFLDLPGYVQQLNANGSKKDSVVTWDRLFAAIHRMIIDETAPRSLDELAKKGKDFGPHHQAFMRSCSALALLAGRANAGAVYLSCHDTISCCLEAFEQPQFRHILSETYMGILSHAVLCKREYWGNIESDTWSDLLNASLVLFDEAKLGKPKVVILSCINLICFHGSRLSGFTKQLEKMLEFASNLISKALNDLYVLQSGALQLCFTLCHQLRKEFRYTICKFGEKIMSHLIAMYEASCGDIARKKELLAKVISEIVSIHHPCGVLAKAPGAYAHDWGSWITYLNEIYSCLSEELDSRMGIARVDSNLMSTILLLVDVYKQISALDEPTDSEFSQFGSPSSPKRRKVLRGIACVLDNIKLSGGDELWTWLCFMEKLLYKYPESVTPQEFEMVFVYLIDALPLSTAPTAISWTYKCTTALVHALKLFSGKLSFEKSYLTKELDKFMTTSLSALRKSKKIGTKYLDDAHLLVQALLLSGYCSTPSVQSVLDLYLENHLPLDSQVLDTLLVLCHVSTFPETSPVKGRLLQWMIGGKDLDKVCLAKRVGNVSLKLLCRSKNDSLPPSLLPLEKAQQCAVEELYFLHSSLDEPPKRCCTPEVDSEGNLDYSSVIEILKVPFMNILEERTKDMEMMNDPVVILCHTMLIHSFHKVTYGGGEWGKNWETLFNRSVVQLVSVLETHFKNSKTNEQHSGLAPGLLHSTVEFFKTIKDTPKLTSEIRTNELSKYLFRLLRHAYKHQKEEELDEVGSTDNRDFEQLVLEASKETVLPNILSQTLQILTFMTFEGYETNYLEDHILDYCLTEIDLKSSKGYKMAMIVLENLLYKMTEERLLNDGILNLVVALLKNWHKHHNEIIRILNFLRDLVPLVFKTADEEKYIKFCKIVSSCGKAVMNKFGPQVLQAFTHVVGTIIKMKFCVLRREAEGYGWNEDFCKTIWKQQISTPVYLKFDWHLNFGDEASIQSLNLPLFLKNNFNEVRMVISEYIPYIYKYDAICDEDEA</sequence>
<dbReference type="AlphaFoldDB" id="A0A0A9WY37"/>
<evidence type="ECO:0000313" key="2">
    <source>
        <dbReference type="EMBL" id="JAG12341.1"/>
    </source>
</evidence>
<gene>
    <name evidence="2" type="primary">ATM_1</name>
    <name evidence="2" type="ORF">CM83_20681</name>
</gene>
<feature type="non-terminal residue" evidence="2">
    <location>
        <position position="1028"/>
    </location>
</feature>
<dbReference type="GO" id="GO:0004674">
    <property type="term" value="F:protein serine/threonine kinase activity"/>
    <property type="evidence" value="ECO:0007669"/>
    <property type="project" value="InterPro"/>
</dbReference>
<dbReference type="InterPro" id="IPR021668">
    <property type="entry name" value="TAN"/>
</dbReference>
<organism evidence="2">
    <name type="scientific">Lygus hesperus</name>
    <name type="common">Western plant bug</name>
    <dbReference type="NCBI Taxonomy" id="30085"/>
    <lineage>
        <taxon>Eukaryota</taxon>
        <taxon>Metazoa</taxon>
        <taxon>Ecdysozoa</taxon>
        <taxon>Arthropoda</taxon>
        <taxon>Hexapoda</taxon>
        <taxon>Insecta</taxon>
        <taxon>Pterygota</taxon>
        <taxon>Neoptera</taxon>
        <taxon>Paraneoptera</taxon>
        <taxon>Hemiptera</taxon>
        <taxon>Heteroptera</taxon>
        <taxon>Panheteroptera</taxon>
        <taxon>Cimicomorpha</taxon>
        <taxon>Miridae</taxon>
        <taxon>Mirini</taxon>
        <taxon>Lygus</taxon>
    </lineage>
</organism>
<dbReference type="SMART" id="SM01342">
    <property type="entry name" value="TAN"/>
    <property type="match status" value="1"/>
</dbReference>
<keyword evidence="2" id="KW-0808">Transferase</keyword>
<keyword evidence="2" id="KW-0418">Kinase</keyword>
<proteinExistence type="predicted"/>
<feature type="domain" description="Telomere-length maintenance and DNA damage repair" evidence="1">
    <location>
        <begin position="1"/>
        <end position="166"/>
    </location>
</feature>
<reference evidence="2" key="1">
    <citation type="journal article" date="2014" name="PLoS ONE">
        <title>Transcriptome-Based Identification of ABC Transporters in the Western Tarnished Plant Bug Lygus hesperus.</title>
        <authorList>
            <person name="Hull J.J."/>
            <person name="Chaney K."/>
            <person name="Geib S.M."/>
            <person name="Fabrick J.A."/>
            <person name="Brent C.S."/>
            <person name="Walsh D."/>
            <person name="Lavine L.C."/>
        </authorList>
    </citation>
    <scope>NUCLEOTIDE SEQUENCE</scope>
</reference>
<evidence type="ECO:0000259" key="1">
    <source>
        <dbReference type="SMART" id="SM01342"/>
    </source>
</evidence>
<name>A0A0A9WY37_LYGHE</name>
<accession>A0A0A9WY37</accession>